<proteinExistence type="predicted"/>
<protein>
    <submittedName>
        <fullName evidence="3">Uncharacterized protein</fullName>
    </submittedName>
</protein>
<dbReference type="EMBL" id="MGJA01000010">
    <property type="protein sequence ID" value="OGM97665.1"/>
    <property type="molecule type" value="Genomic_DNA"/>
</dbReference>
<name>A0A1F8ECF3_9BACT</name>
<accession>A0A1F8ECF3</accession>
<evidence type="ECO:0000313" key="3">
    <source>
        <dbReference type="EMBL" id="OGM97665.1"/>
    </source>
</evidence>
<dbReference type="AlphaFoldDB" id="A0A1F8ECF3"/>
<comment type="caution">
    <text evidence="3">The sequence shown here is derived from an EMBL/GenBank/DDBJ whole genome shotgun (WGS) entry which is preliminary data.</text>
</comment>
<evidence type="ECO:0000256" key="1">
    <source>
        <dbReference type="SAM" id="Phobius"/>
    </source>
</evidence>
<keyword evidence="2" id="KW-0732">Signal</keyword>
<keyword evidence="1" id="KW-1133">Transmembrane helix</keyword>
<feature type="chain" id="PRO_5009535296" evidence="2">
    <location>
        <begin position="30"/>
        <end position="481"/>
    </location>
</feature>
<dbReference type="STRING" id="1802660.A2735_03620"/>
<organism evidence="3 4">
    <name type="scientific">Candidatus Yanofskybacteria bacterium RIFCSPHIGHO2_01_FULL_41_21</name>
    <dbReference type="NCBI Taxonomy" id="1802660"/>
    <lineage>
        <taxon>Bacteria</taxon>
        <taxon>Candidatus Yanofskyibacteriota</taxon>
    </lineage>
</organism>
<evidence type="ECO:0000256" key="2">
    <source>
        <dbReference type="SAM" id="SignalP"/>
    </source>
</evidence>
<keyword evidence="1" id="KW-0812">Transmembrane</keyword>
<evidence type="ECO:0000313" key="4">
    <source>
        <dbReference type="Proteomes" id="UP000178520"/>
    </source>
</evidence>
<dbReference type="Proteomes" id="UP000178520">
    <property type="component" value="Unassembled WGS sequence"/>
</dbReference>
<gene>
    <name evidence="3" type="ORF">A2735_03620</name>
</gene>
<dbReference type="InterPro" id="IPR009030">
    <property type="entry name" value="Growth_fac_rcpt_cys_sf"/>
</dbReference>
<sequence length="481" mass="50380">MKPMKFLRFLLIIGALAVFLFFPKNNVSAACVLSSGGGTGTWGKDTITLGENVPYTLGGNTGCDSQVFTVEVYGKSGVDFRIRTLTVTATTGGGGNISFQTSFSASDFSGRSGDQTVYLKIKAQDGSSNQITSPNLTVKLTATGGSCTLTSAQWSTLFSGVAIMGSPLHMKVSGTGCSNNGVNYVIYDDVTGVDPILAQVQGTFNSAGTVADVVWRADGSLSTRWNVGSPSVNANTFQFYFVAYAGAGGQNVESSRQEIVYGSQNGCLNCYSSINPKPCHCADGYIGGGGNIISDPLTHSDCQVVCKDHTGGALIDAVTPPGSGTKYKCVNNACTADTSGTYTNSYCDYQCTAATEAQSFTFSIDNPLAGGPNDLFDVIDIVTQWIIYISVPLAVLWIMYAGFLMLTAGPVPANFQKGRDILKYTVMGLAIIFIGKGFISLIISVIELGGTNPPPTQSLCVNGFCTNKPGVSCTADPTICN</sequence>
<keyword evidence="1" id="KW-0472">Membrane</keyword>
<feature type="transmembrane region" description="Helical" evidence="1">
    <location>
        <begin position="421"/>
        <end position="446"/>
    </location>
</feature>
<feature type="signal peptide" evidence="2">
    <location>
        <begin position="1"/>
        <end position="29"/>
    </location>
</feature>
<reference evidence="3 4" key="1">
    <citation type="journal article" date="2016" name="Nat. Commun.">
        <title>Thousands of microbial genomes shed light on interconnected biogeochemical processes in an aquifer system.</title>
        <authorList>
            <person name="Anantharaman K."/>
            <person name="Brown C.T."/>
            <person name="Hug L.A."/>
            <person name="Sharon I."/>
            <person name="Castelle C.J."/>
            <person name="Probst A.J."/>
            <person name="Thomas B.C."/>
            <person name="Singh A."/>
            <person name="Wilkins M.J."/>
            <person name="Karaoz U."/>
            <person name="Brodie E.L."/>
            <person name="Williams K.H."/>
            <person name="Hubbard S.S."/>
            <person name="Banfield J.F."/>
        </authorList>
    </citation>
    <scope>NUCLEOTIDE SEQUENCE [LARGE SCALE GENOMIC DNA]</scope>
</reference>
<dbReference type="InterPro" id="IPR043993">
    <property type="entry name" value="T4SS_pilin"/>
</dbReference>
<feature type="transmembrane region" description="Helical" evidence="1">
    <location>
        <begin position="385"/>
        <end position="409"/>
    </location>
</feature>
<dbReference type="Pfam" id="PF18895">
    <property type="entry name" value="T4SS_pilin"/>
    <property type="match status" value="1"/>
</dbReference>
<dbReference type="SUPFAM" id="SSF57184">
    <property type="entry name" value="Growth factor receptor domain"/>
    <property type="match status" value="1"/>
</dbReference>